<dbReference type="EMBL" id="FORP01000021">
    <property type="protein sequence ID" value="SFK44318.1"/>
    <property type="molecule type" value="Genomic_DNA"/>
</dbReference>
<reference evidence="1 2" key="1">
    <citation type="submission" date="2016-10" db="EMBL/GenBank/DDBJ databases">
        <authorList>
            <person name="de Groot N.N."/>
        </authorList>
    </citation>
    <scope>NUCLEOTIDE SEQUENCE [LARGE SCALE GENOMIC DNA]</scope>
    <source>
        <strain evidence="1 2">DSM 44468</strain>
    </source>
</reference>
<dbReference type="SUPFAM" id="SSF54593">
    <property type="entry name" value="Glyoxalase/Bleomycin resistance protein/Dihydroxybiphenyl dioxygenase"/>
    <property type="match status" value="2"/>
</dbReference>
<dbReference type="Proteomes" id="UP000199025">
    <property type="component" value="Unassembled WGS sequence"/>
</dbReference>
<dbReference type="OrthoDB" id="9793039at2"/>
<accession>A0A1I3ZJR0</accession>
<evidence type="ECO:0000313" key="1">
    <source>
        <dbReference type="EMBL" id="SFK44318.1"/>
    </source>
</evidence>
<dbReference type="InterPro" id="IPR052164">
    <property type="entry name" value="Anthracycline_SecMetBiosynth"/>
</dbReference>
<dbReference type="PANTHER" id="PTHR33993">
    <property type="entry name" value="GLYOXALASE-RELATED"/>
    <property type="match status" value="1"/>
</dbReference>
<sequence>MALGPLPTQAILPSGIPCWVELATLDEGIAQQFYNGLFGWTFHLSRDPAAPSGRYLIAALGNRDVAGIYLGGARQPSLWTINISVQSTANAAEWTQHLGGTVTLGPVAIPGRGSIVHVVDPSGAPTVFWQPSAAWDFLTGVPNTFVSADLNTHNGEAADGFFCRLFNYNARQIGDDRGIDYSEWLIDQQPVLYRYVMGPEYPPETLPHWMVYFEVDPARGTDATAGHAIMLGGRVVVEPYDTPWGRIAVLADPCGAVFSVIDRSLVLVDESGRAEVDDPYDD</sequence>
<dbReference type="Gene3D" id="3.10.180.10">
    <property type="entry name" value="2,3-Dihydroxybiphenyl 1,2-Dioxygenase, domain 1"/>
    <property type="match status" value="2"/>
</dbReference>
<evidence type="ECO:0000313" key="2">
    <source>
        <dbReference type="Proteomes" id="UP000199025"/>
    </source>
</evidence>
<dbReference type="RefSeq" id="WP_091513433.1">
    <property type="nucleotide sequence ID" value="NZ_CBDQZW010000060.1"/>
</dbReference>
<dbReference type="PANTHER" id="PTHR33993:SF14">
    <property type="entry name" value="GB|AAF24581.1"/>
    <property type="match status" value="1"/>
</dbReference>
<name>A0A1I3ZJR0_9PSEU</name>
<dbReference type="AlphaFoldDB" id="A0A1I3ZJR0"/>
<proteinExistence type="predicted"/>
<keyword evidence="2" id="KW-1185">Reference proteome</keyword>
<protein>
    <recommendedName>
        <fullName evidence="3">VOC domain-containing protein</fullName>
    </recommendedName>
</protein>
<dbReference type="STRING" id="115433.SAMN05421835_12166"/>
<evidence type="ECO:0008006" key="3">
    <source>
        <dbReference type="Google" id="ProtNLM"/>
    </source>
</evidence>
<gene>
    <name evidence="1" type="ORF">SAMN05421835_12166</name>
</gene>
<organism evidence="1 2">
    <name type="scientific">Amycolatopsis sacchari</name>
    <dbReference type="NCBI Taxonomy" id="115433"/>
    <lineage>
        <taxon>Bacteria</taxon>
        <taxon>Bacillati</taxon>
        <taxon>Actinomycetota</taxon>
        <taxon>Actinomycetes</taxon>
        <taxon>Pseudonocardiales</taxon>
        <taxon>Pseudonocardiaceae</taxon>
        <taxon>Amycolatopsis</taxon>
    </lineage>
</organism>
<dbReference type="InterPro" id="IPR029068">
    <property type="entry name" value="Glyas_Bleomycin-R_OHBP_Dase"/>
</dbReference>